<evidence type="ECO:0000313" key="2">
    <source>
        <dbReference type="Proteomes" id="UP000012118"/>
    </source>
</evidence>
<organism evidence="1 2">
    <name type="scientific">Leptospira weilii str. UI 13098</name>
    <dbReference type="NCBI Taxonomy" id="1088542"/>
    <lineage>
        <taxon>Bacteria</taxon>
        <taxon>Pseudomonadati</taxon>
        <taxon>Spirochaetota</taxon>
        <taxon>Spirochaetia</taxon>
        <taxon>Leptospirales</taxon>
        <taxon>Leptospiraceae</taxon>
        <taxon>Leptospira</taxon>
    </lineage>
</organism>
<sequence>MSNLKMIWTLKSRAGLSEDNFRAIVIGVSGQDSTKSLSELELKKITEVIFKLHPELKKKNWKSRTPEKYPAVSYKERNLATLRTPDQLKYCQDIISAVNFSTKYKELSLDSLSKKTFGKGFERLTRHQEQSLIEALKGILIRSHKEEFESYLRKDLTRNEALNRLLRVILIRKLAV</sequence>
<name>M6Q704_9LEPT</name>
<dbReference type="AlphaFoldDB" id="M6Q704"/>
<dbReference type="RefSeq" id="WP_004502862.1">
    <property type="nucleotide sequence ID" value="NZ_AHNU02000034.1"/>
</dbReference>
<evidence type="ECO:0000313" key="1">
    <source>
        <dbReference type="EMBL" id="EMN91401.1"/>
    </source>
</evidence>
<dbReference type="InterPro" id="IPR009363">
    <property type="entry name" value="Phage_Mu_Gp16"/>
</dbReference>
<accession>M6Q704</accession>
<dbReference type="EMBL" id="AHNU02000034">
    <property type="protein sequence ID" value="EMN91401.1"/>
    <property type="molecule type" value="Genomic_DNA"/>
</dbReference>
<reference evidence="1 2" key="1">
    <citation type="submission" date="2013-01" db="EMBL/GenBank/DDBJ databases">
        <authorList>
            <person name="Harkins D.M."/>
            <person name="Durkin A.S."/>
            <person name="Brinkac L.M."/>
            <person name="Haft D.H."/>
            <person name="Selengut J.D."/>
            <person name="Sanka R."/>
            <person name="DePew J."/>
            <person name="Purushe J."/>
            <person name="Chanthongthip A."/>
            <person name="Lattana O."/>
            <person name="Phetsouvanh R."/>
            <person name="Newton P.N."/>
            <person name="Vinetz J.M."/>
            <person name="Sutton G.G."/>
            <person name="Nierman W.C."/>
            <person name="Fouts D.E."/>
        </authorList>
    </citation>
    <scope>NUCLEOTIDE SEQUENCE [LARGE SCALE GENOMIC DNA]</scope>
    <source>
        <strain evidence="1 2">UI 13098</strain>
    </source>
</reference>
<keyword evidence="2" id="KW-1185">Reference proteome</keyword>
<dbReference type="Proteomes" id="UP000012118">
    <property type="component" value="Unassembled WGS sequence"/>
</dbReference>
<comment type="caution">
    <text evidence="1">The sequence shown here is derived from an EMBL/GenBank/DDBJ whole genome shotgun (WGS) entry which is preliminary data.</text>
</comment>
<dbReference type="Pfam" id="PF06252">
    <property type="entry name" value="GemA"/>
    <property type="match status" value="1"/>
</dbReference>
<gene>
    <name evidence="1" type="ORF">LEP1GSC108_3305</name>
</gene>
<protein>
    <submittedName>
        <fullName evidence="1">PF06252 family protein</fullName>
    </submittedName>
</protein>
<proteinExistence type="predicted"/>